<accession>A0A9N9WYU7</accession>
<dbReference type="GO" id="GO:0004252">
    <property type="term" value="F:serine-type endopeptidase activity"/>
    <property type="evidence" value="ECO:0007669"/>
    <property type="project" value="InterPro"/>
</dbReference>
<feature type="domain" description="Peptidase S1" evidence="4">
    <location>
        <begin position="50"/>
        <end position="278"/>
    </location>
</feature>
<dbReference type="PANTHER" id="PTHR24250:SF50">
    <property type="entry name" value="PEPTIDASE S1 DOMAIN-CONTAINING PROTEIN"/>
    <property type="match status" value="1"/>
</dbReference>
<keyword evidence="6" id="KW-1185">Reference proteome</keyword>
<dbReference type="SUPFAM" id="SSF50494">
    <property type="entry name" value="Trypsin-like serine proteases"/>
    <property type="match status" value="1"/>
</dbReference>
<feature type="signal peptide" evidence="3">
    <location>
        <begin position="1"/>
        <end position="17"/>
    </location>
</feature>
<dbReference type="Proteomes" id="UP001153620">
    <property type="component" value="Chromosome 4"/>
</dbReference>
<dbReference type="InterPro" id="IPR001254">
    <property type="entry name" value="Trypsin_dom"/>
</dbReference>
<dbReference type="Gene3D" id="2.40.10.10">
    <property type="entry name" value="Trypsin-like serine proteases"/>
    <property type="match status" value="1"/>
</dbReference>
<dbReference type="InterPro" id="IPR043504">
    <property type="entry name" value="Peptidase_S1_PA_chymotrypsin"/>
</dbReference>
<dbReference type="PANTHER" id="PTHR24250">
    <property type="entry name" value="CHYMOTRYPSIN-RELATED"/>
    <property type="match status" value="1"/>
</dbReference>
<evidence type="ECO:0000256" key="2">
    <source>
        <dbReference type="ARBA" id="ARBA00024195"/>
    </source>
</evidence>
<keyword evidence="1" id="KW-1015">Disulfide bond</keyword>
<comment type="similarity">
    <text evidence="2">Belongs to the peptidase S1 family. CLIP subfamily.</text>
</comment>
<dbReference type="AlphaFoldDB" id="A0A9N9WYU7"/>
<evidence type="ECO:0000259" key="4">
    <source>
        <dbReference type="SMART" id="SM00020"/>
    </source>
</evidence>
<dbReference type="SMART" id="SM00020">
    <property type="entry name" value="Tryp_SPc"/>
    <property type="match status" value="1"/>
</dbReference>
<feature type="chain" id="PRO_5040156782" description="Peptidase S1 domain-containing protein" evidence="3">
    <location>
        <begin position="18"/>
        <end position="287"/>
    </location>
</feature>
<protein>
    <recommendedName>
        <fullName evidence="4">Peptidase S1 domain-containing protein</fullName>
    </recommendedName>
</protein>
<dbReference type="EMBL" id="OU895880">
    <property type="protein sequence ID" value="CAG9811435.1"/>
    <property type="molecule type" value="Genomic_DNA"/>
</dbReference>
<reference evidence="5" key="1">
    <citation type="submission" date="2022-01" db="EMBL/GenBank/DDBJ databases">
        <authorList>
            <person name="King R."/>
        </authorList>
    </citation>
    <scope>NUCLEOTIDE SEQUENCE</scope>
</reference>
<reference evidence="5" key="2">
    <citation type="submission" date="2022-10" db="EMBL/GenBank/DDBJ databases">
        <authorList>
            <consortium name="ENA_rothamsted_submissions"/>
            <consortium name="culmorum"/>
            <person name="King R."/>
        </authorList>
    </citation>
    <scope>NUCLEOTIDE SEQUENCE</scope>
</reference>
<evidence type="ECO:0000256" key="3">
    <source>
        <dbReference type="SAM" id="SignalP"/>
    </source>
</evidence>
<name>A0A9N9WYU7_9DIPT</name>
<organism evidence="5 6">
    <name type="scientific">Chironomus riparius</name>
    <dbReference type="NCBI Taxonomy" id="315576"/>
    <lineage>
        <taxon>Eukaryota</taxon>
        <taxon>Metazoa</taxon>
        <taxon>Ecdysozoa</taxon>
        <taxon>Arthropoda</taxon>
        <taxon>Hexapoda</taxon>
        <taxon>Insecta</taxon>
        <taxon>Pterygota</taxon>
        <taxon>Neoptera</taxon>
        <taxon>Endopterygota</taxon>
        <taxon>Diptera</taxon>
        <taxon>Nematocera</taxon>
        <taxon>Chironomoidea</taxon>
        <taxon>Chironomidae</taxon>
        <taxon>Chironominae</taxon>
        <taxon>Chironomus</taxon>
    </lineage>
</organism>
<dbReference type="GO" id="GO:0006508">
    <property type="term" value="P:proteolysis"/>
    <property type="evidence" value="ECO:0007669"/>
    <property type="project" value="InterPro"/>
</dbReference>
<keyword evidence="3" id="KW-0732">Signal</keyword>
<dbReference type="OrthoDB" id="60866at2759"/>
<proteinExistence type="inferred from homology"/>
<dbReference type="Pfam" id="PF00089">
    <property type="entry name" value="Trypsin"/>
    <property type="match status" value="1"/>
</dbReference>
<gene>
    <name evidence="5" type="ORF">CHIRRI_LOCUS14244</name>
</gene>
<evidence type="ECO:0000313" key="5">
    <source>
        <dbReference type="EMBL" id="CAG9811435.1"/>
    </source>
</evidence>
<sequence>MILNIVIFTIFLNQINAELDPNSKVVTIDLKIPENYAITYPTTTNLRDSRILHGSSAANGQFPFAAFLHIQRGGSLTHCTGSLISSNWIITARSCFVINPNLPADSLLAFLGSNDMQSASMVNSFANRGAYFNNDNGINPNIALFRLSIDMPTTSFIRTIRLPRLVNENFGFDDFNTTTIGWGRQANNLFPRLLQFASFRILGVHLCFWNTNFPTFDFCSQHQTLVSMTDTERDIGGASVIFEGDGQMTLIGITSAVMNLPNGLAVSSVRVSSFLRFINEHTGIPFR</sequence>
<evidence type="ECO:0000313" key="6">
    <source>
        <dbReference type="Proteomes" id="UP001153620"/>
    </source>
</evidence>
<dbReference type="InterPro" id="IPR009003">
    <property type="entry name" value="Peptidase_S1_PA"/>
</dbReference>
<evidence type="ECO:0000256" key="1">
    <source>
        <dbReference type="ARBA" id="ARBA00023157"/>
    </source>
</evidence>